<dbReference type="Gene3D" id="3.40.50.720">
    <property type="entry name" value="NAD(P)-binding Rossmann-like Domain"/>
    <property type="match status" value="1"/>
</dbReference>
<sequence>MKSWKIDRLGGKLSFVDVPLPEVRPGSVLVRVESQALMSYLKPYVEGKLPAYRAPEDFTPGGNAIGTVEALGDDVWHLKKGQRVVTSSHLVARENVQEPGQILVGVTSPGGIGDALQSSWKDGTLAEYVLLPAQVVTPIEGLDHYEIPQLAAITRCIVPFGGLTRGRLQAGETVVVNGASGAYGSAATLVALAMGASRVVAAGRSKETLDRLAKAGGDRVFPVVLTGDVAKDTEALRDAANGGAHLAFDQVGNAKDPNSTLAALGSLYRWGRIVLMGSSAVPIPINYLQMMFNNWEIIGNFMHPQGAYLPLLSLVRSGQLDLSPIKAKVFSLPELEPAMEYASKAGSLEITVVTSNLATLSG</sequence>
<dbReference type="InterPro" id="IPR013149">
    <property type="entry name" value="ADH-like_C"/>
</dbReference>
<gene>
    <name evidence="4" type="ORF">ACPOL_3148</name>
</gene>
<feature type="domain" description="Alcohol dehydrogenase-like N-terminal" evidence="3">
    <location>
        <begin position="25"/>
        <end position="139"/>
    </location>
</feature>
<dbReference type="Pfam" id="PF00107">
    <property type="entry name" value="ADH_zinc_N"/>
    <property type="match status" value="1"/>
</dbReference>
<dbReference type="KEGG" id="abas:ACPOL_3148"/>
<dbReference type="EMBL" id="CP030840">
    <property type="protein sequence ID" value="AXC12443.1"/>
    <property type="molecule type" value="Genomic_DNA"/>
</dbReference>
<dbReference type="Proteomes" id="UP000253606">
    <property type="component" value="Chromosome"/>
</dbReference>
<evidence type="ECO:0000256" key="1">
    <source>
        <dbReference type="ARBA" id="ARBA00023002"/>
    </source>
</evidence>
<dbReference type="SUPFAM" id="SSF51735">
    <property type="entry name" value="NAD(P)-binding Rossmann-fold domains"/>
    <property type="match status" value="1"/>
</dbReference>
<keyword evidence="5" id="KW-1185">Reference proteome</keyword>
<keyword evidence="1" id="KW-0560">Oxidoreductase</keyword>
<evidence type="ECO:0000313" key="5">
    <source>
        <dbReference type="Proteomes" id="UP000253606"/>
    </source>
</evidence>
<protein>
    <submittedName>
        <fullName evidence="4">Alcohol dehydrogenase, zinc-binding</fullName>
    </submittedName>
</protein>
<dbReference type="RefSeq" id="WP_114207655.1">
    <property type="nucleotide sequence ID" value="NZ_CP030840.1"/>
</dbReference>
<name>A0A2Z5FZU6_9BACT</name>
<dbReference type="PANTHER" id="PTHR43401">
    <property type="entry name" value="L-THREONINE 3-DEHYDROGENASE"/>
    <property type="match status" value="1"/>
</dbReference>
<organism evidence="4 5">
    <name type="scientific">Acidisarcina polymorpha</name>
    <dbReference type="NCBI Taxonomy" id="2211140"/>
    <lineage>
        <taxon>Bacteria</taxon>
        <taxon>Pseudomonadati</taxon>
        <taxon>Acidobacteriota</taxon>
        <taxon>Terriglobia</taxon>
        <taxon>Terriglobales</taxon>
        <taxon>Acidobacteriaceae</taxon>
        <taxon>Acidisarcina</taxon>
    </lineage>
</organism>
<reference evidence="4 5" key="1">
    <citation type="journal article" date="2018" name="Front. Microbiol.">
        <title>Hydrolytic Capabilities as a Key to Environmental Success: Chitinolytic and Cellulolytic Acidobacteria From Acidic Sub-arctic Soils and Boreal Peatlands.</title>
        <authorList>
            <person name="Belova S.E."/>
            <person name="Ravin N.V."/>
            <person name="Pankratov T.A."/>
            <person name="Rakitin A.L."/>
            <person name="Ivanova A.A."/>
            <person name="Beletsky A.V."/>
            <person name="Mardanov A.V."/>
            <person name="Sinninghe Damste J.S."/>
            <person name="Dedysh S.N."/>
        </authorList>
    </citation>
    <scope>NUCLEOTIDE SEQUENCE [LARGE SCALE GENOMIC DNA]</scope>
    <source>
        <strain evidence="4 5">SBC82</strain>
    </source>
</reference>
<dbReference type="InterPro" id="IPR036291">
    <property type="entry name" value="NAD(P)-bd_dom_sf"/>
</dbReference>
<dbReference type="InterPro" id="IPR011032">
    <property type="entry name" value="GroES-like_sf"/>
</dbReference>
<dbReference type="InterPro" id="IPR013154">
    <property type="entry name" value="ADH-like_N"/>
</dbReference>
<dbReference type="Gene3D" id="3.90.180.10">
    <property type="entry name" value="Medium-chain alcohol dehydrogenases, catalytic domain"/>
    <property type="match status" value="1"/>
</dbReference>
<dbReference type="SUPFAM" id="SSF50129">
    <property type="entry name" value="GroES-like"/>
    <property type="match status" value="1"/>
</dbReference>
<dbReference type="PANTHER" id="PTHR43401:SF2">
    <property type="entry name" value="L-THREONINE 3-DEHYDROGENASE"/>
    <property type="match status" value="1"/>
</dbReference>
<dbReference type="InterPro" id="IPR050129">
    <property type="entry name" value="Zn_alcohol_dh"/>
</dbReference>
<dbReference type="OrthoDB" id="9787435at2"/>
<dbReference type="AlphaFoldDB" id="A0A2Z5FZU6"/>
<proteinExistence type="predicted"/>
<feature type="domain" description="Alcohol dehydrogenase-like C-terminal" evidence="2">
    <location>
        <begin position="184"/>
        <end position="314"/>
    </location>
</feature>
<evidence type="ECO:0000313" key="4">
    <source>
        <dbReference type="EMBL" id="AXC12443.1"/>
    </source>
</evidence>
<accession>A0A2Z5FZU6</accession>
<dbReference type="GO" id="GO:0016491">
    <property type="term" value="F:oxidoreductase activity"/>
    <property type="evidence" value="ECO:0007669"/>
    <property type="project" value="UniProtKB-KW"/>
</dbReference>
<dbReference type="Pfam" id="PF08240">
    <property type="entry name" value="ADH_N"/>
    <property type="match status" value="1"/>
</dbReference>
<evidence type="ECO:0000259" key="2">
    <source>
        <dbReference type="Pfam" id="PF00107"/>
    </source>
</evidence>
<evidence type="ECO:0000259" key="3">
    <source>
        <dbReference type="Pfam" id="PF08240"/>
    </source>
</evidence>